<keyword evidence="4" id="KW-0805">Transcription regulation</keyword>
<organism evidence="7 8">
    <name type="scientific">Rhodovulum visakhapatnamense</name>
    <dbReference type="NCBI Taxonomy" id="364297"/>
    <lineage>
        <taxon>Bacteria</taxon>
        <taxon>Pseudomonadati</taxon>
        <taxon>Pseudomonadota</taxon>
        <taxon>Alphaproteobacteria</taxon>
        <taxon>Rhodobacterales</taxon>
        <taxon>Paracoccaceae</taxon>
        <taxon>Rhodovulum</taxon>
    </lineage>
</organism>
<evidence type="ECO:0000313" key="7">
    <source>
        <dbReference type="EMBL" id="MBL3578756.1"/>
    </source>
</evidence>
<evidence type="ECO:0000256" key="2">
    <source>
        <dbReference type="ARBA" id="ARBA00022491"/>
    </source>
</evidence>
<dbReference type="RefSeq" id="WP_075787752.1">
    <property type="nucleotide sequence ID" value="NZ_JAESIL010000043.1"/>
</dbReference>
<dbReference type="Pfam" id="PF01475">
    <property type="entry name" value="FUR"/>
    <property type="match status" value="1"/>
</dbReference>
<dbReference type="Gene3D" id="1.10.10.10">
    <property type="entry name" value="Winged helix-like DNA-binding domain superfamily/Winged helix DNA-binding domain"/>
    <property type="match status" value="1"/>
</dbReference>
<dbReference type="SUPFAM" id="SSF46785">
    <property type="entry name" value="Winged helix' DNA-binding domain"/>
    <property type="match status" value="1"/>
</dbReference>
<dbReference type="PANTHER" id="PTHR33202:SF6">
    <property type="entry name" value="ZINC UPTAKE REGULATION PROTEIN"/>
    <property type="match status" value="1"/>
</dbReference>
<dbReference type="InterPro" id="IPR036388">
    <property type="entry name" value="WH-like_DNA-bd_sf"/>
</dbReference>
<dbReference type="InterPro" id="IPR036390">
    <property type="entry name" value="WH_DNA-bd_sf"/>
</dbReference>
<dbReference type="InterPro" id="IPR043135">
    <property type="entry name" value="Fur_C"/>
</dbReference>
<name>A0ABS1RGH4_9RHOB</name>
<evidence type="ECO:0000256" key="4">
    <source>
        <dbReference type="ARBA" id="ARBA00023015"/>
    </source>
</evidence>
<evidence type="ECO:0000256" key="5">
    <source>
        <dbReference type="ARBA" id="ARBA00023125"/>
    </source>
</evidence>
<proteinExistence type="inferred from homology"/>
<dbReference type="PANTHER" id="PTHR33202">
    <property type="entry name" value="ZINC UPTAKE REGULATION PROTEIN"/>
    <property type="match status" value="1"/>
</dbReference>
<keyword evidence="6" id="KW-0804">Transcription</keyword>
<keyword evidence="2" id="KW-0678">Repressor</keyword>
<keyword evidence="3" id="KW-0862">Zinc</keyword>
<dbReference type="Proteomes" id="UP000635853">
    <property type="component" value="Unassembled WGS sequence"/>
</dbReference>
<gene>
    <name evidence="7" type="ORF">JMJ92_11420</name>
</gene>
<protein>
    <submittedName>
        <fullName evidence="7">Transcriptional repressor</fullName>
    </submittedName>
</protein>
<keyword evidence="5" id="KW-0238">DNA-binding</keyword>
<accession>A0ABS1RGH4</accession>
<dbReference type="InterPro" id="IPR002481">
    <property type="entry name" value="FUR"/>
</dbReference>
<dbReference type="Gene3D" id="3.30.1490.190">
    <property type="match status" value="1"/>
</dbReference>
<evidence type="ECO:0000313" key="8">
    <source>
        <dbReference type="Proteomes" id="UP000635853"/>
    </source>
</evidence>
<evidence type="ECO:0000256" key="6">
    <source>
        <dbReference type="ARBA" id="ARBA00023163"/>
    </source>
</evidence>
<keyword evidence="8" id="KW-1185">Reference proteome</keyword>
<dbReference type="EMBL" id="JAESIL010000043">
    <property type="protein sequence ID" value="MBL3578756.1"/>
    <property type="molecule type" value="Genomic_DNA"/>
</dbReference>
<evidence type="ECO:0000256" key="1">
    <source>
        <dbReference type="ARBA" id="ARBA00007957"/>
    </source>
</evidence>
<evidence type="ECO:0000256" key="3">
    <source>
        <dbReference type="ARBA" id="ARBA00022833"/>
    </source>
</evidence>
<reference evidence="8" key="1">
    <citation type="submission" date="2021-01" db="EMBL/GenBank/DDBJ databases">
        <title>Draft genomes of Rhodovulum sulfidophilum.</title>
        <authorList>
            <person name="Guzman M.S."/>
        </authorList>
    </citation>
    <scope>NUCLEOTIDE SEQUENCE [LARGE SCALE GENOMIC DNA]</scope>
    <source>
        <strain evidence="8">AB19</strain>
    </source>
</reference>
<sequence length="147" mass="15883">MRKTRKGEAMQSDVLRVLRGAEHALSAYDVLNALKTTAPRLAPATIYRALKALCASGQVLRVESLNAYAPRQSETMDAPVILSICDDCGALRESVAPELLVSLSDMARKAGIEPTHHVVEIHGHCTDCGASRQTGGSRKTTPPYDRK</sequence>
<comment type="similarity">
    <text evidence="1">Belongs to the Fur family.</text>
</comment>
<comment type="caution">
    <text evidence="7">The sequence shown here is derived from an EMBL/GenBank/DDBJ whole genome shotgun (WGS) entry which is preliminary data.</text>
</comment>